<gene>
    <name evidence="3" type="ORF">LWI29_036380</name>
</gene>
<evidence type="ECO:0000313" key="3">
    <source>
        <dbReference type="EMBL" id="KAK0580101.1"/>
    </source>
</evidence>
<reference evidence="3" key="2">
    <citation type="submission" date="2023-06" db="EMBL/GenBank/DDBJ databases">
        <authorList>
            <person name="Swenson N.G."/>
            <person name="Wegrzyn J.L."/>
            <person name="Mcevoy S.L."/>
        </authorList>
    </citation>
    <scope>NUCLEOTIDE SEQUENCE</scope>
    <source>
        <strain evidence="3">NS2018</strain>
        <tissue evidence="3">Leaf</tissue>
    </source>
</reference>
<sequence>MAKMAKELKELKKGKHRGTRKNPLREMNAPFSRRIREAELPLKFKMPTEKYSGSEDPMSHMESFVHQVEIQNATRLAMCRMFPSTMTDCAKTWFRKLPPGSVDSFTKLTTDFCAQFQGIKPRPKDPVLLQYVIQERGETLRSYVKKFHKEVDVDEQLRVKVEHDEARIAKRPKKESPKSVPMKKFQNNPPNRSTYRLPFPQHQERYPARRTPPQASPPLREVARVSSEEDRYNHYTPLNASRETIYLAIRDKGLLRKPGPIKIPVDQRNRYKYCDFHEDVGHNTSECYNLRNQIEGLVRGGLLVEFLQQVWNSIRIGKEVEGEMRDVEERRKDKRKDLMQQIQVIHTISGDPTLAGTSNNSRKNHARKTPSLTTGQDVFRVSRGSRDYLPSAQIIFTEDDAYNTVQPYDHPMVITV</sequence>
<evidence type="ECO:0000259" key="2">
    <source>
        <dbReference type="Pfam" id="PF03732"/>
    </source>
</evidence>
<dbReference type="PANTHER" id="PTHR33223">
    <property type="entry name" value="CCHC-TYPE DOMAIN-CONTAINING PROTEIN"/>
    <property type="match status" value="1"/>
</dbReference>
<feature type="compositionally biased region" description="Basic and acidic residues" evidence="1">
    <location>
        <begin position="1"/>
        <end position="11"/>
    </location>
</feature>
<dbReference type="Proteomes" id="UP001168877">
    <property type="component" value="Unassembled WGS sequence"/>
</dbReference>
<dbReference type="EMBL" id="JAUESC010000385">
    <property type="protein sequence ID" value="KAK0580101.1"/>
    <property type="molecule type" value="Genomic_DNA"/>
</dbReference>
<dbReference type="Pfam" id="PF03732">
    <property type="entry name" value="Retrotrans_gag"/>
    <property type="match status" value="1"/>
</dbReference>
<feature type="region of interest" description="Disordered" evidence="1">
    <location>
        <begin position="349"/>
        <end position="375"/>
    </location>
</feature>
<evidence type="ECO:0000313" key="4">
    <source>
        <dbReference type="Proteomes" id="UP001168877"/>
    </source>
</evidence>
<accession>A0AA39RU54</accession>
<reference evidence="3" key="1">
    <citation type="journal article" date="2022" name="Plant J.">
        <title>Strategies of tolerance reflected in two North American maple genomes.</title>
        <authorList>
            <person name="McEvoy S.L."/>
            <person name="Sezen U.U."/>
            <person name="Trouern-Trend A."/>
            <person name="McMahon S.M."/>
            <person name="Schaberg P.G."/>
            <person name="Yang J."/>
            <person name="Wegrzyn J.L."/>
            <person name="Swenson N.G."/>
        </authorList>
    </citation>
    <scope>NUCLEOTIDE SEQUENCE</scope>
    <source>
        <strain evidence="3">NS2018</strain>
    </source>
</reference>
<protein>
    <recommendedName>
        <fullName evidence="2">Retrotransposon gag domain-containing protein</fullName>
    </recommendedName>
</protein>
<name>A0AA39RU54_ACESA</name>
<proteinExistence type="predicted"/>
<evidence type="ECO:0000256" key="1">
    <source>
        <dbReference type="SAM" id="MobiDB-lite"/>
    </source>
</evidence>
<feature type="compositionally biased region" description="Polar residues" evidence="1">
    <location>
        <begin position="185"/>
        <end position="194"/>
    </location>
</feature>
<feature type="region of interest" description="Disordered" evidence="1">
    <location>
        <begin position="1"/>
        <end position="25"/>
    </location>
</feature>
<keyword evidence="4" id="KW-1185">Reference proteome</keyword>
<feature type="domain" description="Retrotransposon gag" evidence="2">
    <location>
        <begin position="80"/>
        <end position="149"/>
    </location>
</feature>
<feature type="compositionally biased region" description="Basic residues" evidence="1">
    <location>
        <begin position="12"/>
        <end position="22"/>
    </location>
</feature>
<dbReference type="InterPro" id="IPR005162">
    <property type="entry name" value="Retrotrans_gag_dom"/>
</dbReference>
<comment type="caution">
    <text evidence="3">The sequence shown here is derived from an EMBL/GenBank/DDBJ whole genome shotgun (WGS) entry which is preliminary data.</text>
</comment>
<organism evidence="3 4">
    <name type="scientific">Acer saccharum</name>
    <name type="common">Sugar maple</name>
    <dbReference type="NCBI Taxonomy" id="4024"/>
    <lineage>
        <taxon>Eukaryota</taxon>
        <taxon>Viridiplantae</taxon>
        <taxon>Streptophyta</taxon>
        <taxon>Embryophyta</taxon>
        <taxon>Tracheophyta</taxon>
        <taxon>Spermatophyta</taxon>
        <taxon>Magnoliopsida</taxon>
        <taxon>eudicotyledons</taxon>
        <taxon>Gunneridae</taxon>
        <taxon>Pentapetalae</taxon>
        <taxon>rosids</taxon>
        <taxon>malvids</taxon>
        <taxon>Sapindales</taxon>
        <taxon>Sapindaceae</taxon>
        <taxon>Hippocastanoideae</taxon>
        <taxon>Acereae</taxon>
        <taxon>Acer</taxon>
    </lineage>
</organism>
<feature type="region of interest" description="Disordered" evidence="1">
    <location>
        <begin position="164"/>
        <end position="228"/>
    </location>
</feature>
<dbReference type="PANTHER" id="PTHR33223:SF10">
    <property type="entry name" value="AMINOTRANSFERASE-LIKE PLANT MOBILE DOMAIN-CONTAINING PROTEIN"/>
    <property type="match status" value="1"/>
</dbReference>
<dbReference type="AlphaFoldDB" id="A0AA39RU54"/>